<reference evidence="2" key="1">
    <citation type="submission" date="2022-06" db="EMBL/GenBank/DDBJ databases">
        <title>Rothia sp. isolated from sandalwood seedling.</title>
        <authorList>
            <person name="Tuikhar N."/>
            <person name="Kirdat K."/>
            <person name="Thorat V."/>
            <person name="Swetha P."/>
            <person name="Padma S."/>
            <person name="Sundararaj R."/>
            <person name="Yadav A."/>
        </authorList>
    </citation>
    <scope>NUCLEOTIDE SEQUENCE</scope>
    <source>
        <strain evidence="2">AR01</strain>
    </source>
</reference>
<feature type="domain" description="AB hydrolase-1" evidence="1">
    <location>
        <begin position="18"/>
        <end position="63"/>
    </location>
</feature>
<comment type="caution">
    <text evidence="2">The sequence shown here is derived from an EMBL/GenBank/DDBJ whole genome shotgun (WGS) entry which is preliminary data.</text>
</comment>
<evidence type="ECO:0000259" key="1">
    <source>
        <dbReference type="Pfam" id="PF00561"/>
    </source>
</evidence>
<keyword evidence="2" id="KW-0378">Hydrolase</keyword>
<feature type="non-terminal residue" evidence="2">
    <location>
        <position position="66"/>
    </location>
</feature>
<dbReference type="InterPro" id="IPR029058">
    <property type="entry name" value="AB_hydrolase_fold"/>
</dbReference>
<name>A0A9X2KJN2_9MICC</name>
<protein>
    <submittedName>
        <fullName evidence="2">Hydrolase</fullName>
    </submittedName>
</protein>
<dbReference type="EMBL" id="JANAFB010000073">
    <property type="protein sequence ID" value="MCP3427285.1"/>
    <property type="molecule type" value="Genomic_DNA"/>
</dbReference>
<dbReference type="GO" id="GO:0016787">
    <property type="term" value="F:hydrolase activity"/>
    <property type="evidence" value="ECO:0007669"/>
    <property type="project" value="UniProtKB-KW"/>
</dbReference>
<dbReference type="InterPro" id="IPR000073">
    <property type="entry name" value="AB_hydrolase_1"/>
</dbReference>
<accession>A0A9X2KJN2</accession>
<keyword evidence="3" id="KW-1185">Reference proteome</keyword>
<evidence type="ECO:0000313" key="2">
    <source>
        <dbReference type="EMBL" id="MCP3427285.1"/>
    </source>
</evidence>
<sequence length="66" mass="6754">MSLHVHRLGAEPAAASAPPVLLLHGFASSGGEDYDAGEWSRALERAGRTGYALDLPGHGESPAVSS</sequence>
<dbReference type="Gene3D" id="3.40.50.1820">
    <property type="entry name" value="alpha/beta hydrolase"/>
    <property type="match status" value="1"/>
</dbReference>
<dbReference type="SUPFAM" id="SSF53474">
    <property type="entry name" value="alpha/beta-Hydrolases"/>
    <property type="match status" value="1"/>
</dbReference>
<gene>
    <name evidence="2" type="ORF">NBM05_15035</name>
</gene>
<organism evidence="2 3">
    <name type="scientific">Rothia santali</name>
    <dbReference type="NCBI Taxonomy" id="2949643"/>
    <lineage>
        <taxon>Bacteria</taxon>
        <taxon>Bacillati</taxon>
        <taxon>Actinomycetota</taxon>
        <taxon>Actinomycetes</taxon>
        <taxon>Micrococcales</taxon>
        <taxon>Micrococcaceae</taxon>
        <taxon>Rothia</taxon>
    </lineage>
</organism>
<proteinExistence type="predicted"/>
<dbReference type="Proteomes" id="UP001139502">
    <property type="component" value="Unassembled WGS sequence"/>
</dbReference>
<dbReference type="AlphaFoldDB" id="A0A9X2KJN2"/>
<dbReference type="RefSeq" id="WP_373689352.1">
    <property type="nucleotide sequence ID" value="NZ_JANAFB010000073.1"/>
</dbReference>
<dbReference type="Pfam" id="PF00561">
    <property type="entry name" value="Abhydrolase_1"/>
    <property type="match status" value="1"/>
</dbReference>
<evidence type="ECO:0000313" key="3">
    <source>
        <dbReference type="Proteomes" id="UP001139502"/>
    </source>
</evidence>